<keyword evidence="3" id="KW-1185">Reference proteome</keyword>
<proteinExistence type="predicted"/>
<organism evidence="2 3">
    <name type="scientific">Mycena pura</name>
    <dbReference type="NCBI Taxonomy" id="153505"/>
    <lineage>
        <taxon>Eukaryota</taxon>
        <taxon>Fungi</taxon>
        <taxon>Dikarya</taxon>
        <taxon>Basidiomycota</taxon>
        <taxon>Agaricomycotina</taxon>
        <taxon>Agaricomycetes</taxon>
        <taxon>Agaricomycetidae</taxon>
        <taxon>Agaricales</taxon>
        <taxon>Marasmiineae</taxon>
        <taxon>Mycenaceae</taxon>
        <taxon>Mycena</taxon>
    </lineage>
</organism>
<evidence type="ECO:0000313" key="2">
    <source>
        <dbReference type="EMBL" id="KAJ7206272.1"/>
    </source>
</evidence>
<dbReference type="Proteomes" id="UP001219525">
    <property type="component" value="Unassembled WGS sequence"/>
</dbReference>
<accession>A0AAD6VCX0</accession>
<gene>
    <name evidence="2" type="ORF">GGX14DRAFT_397084</name>
</gene>
<feature type="compositionally biased region" description="Acidic residues" evidence="1">
    <location>
        <begin position="160"/>
        <end position="172"/>
    </location>
</feature>
<protein>
    <submittedName>
        <fullName evidence="2">Uncharacterized protein</fullName>
    </submittedName>
</protein>
<name>A0AAD6VCX0_9AGAR</name>
<sequence>MPPPAKTKVAQANKFLNNLSNLGTQSEKTPEVALTWLSPRKKHKGGAAQDENNHDDASMEDATRLNEAVIVSDVTGSDDDPFIAFPIAGFIPVAPDAAPKARAFTWKLPKPPKPTVEEVDDNEDRFSTYTFPCPDRDMPSASSAPPFPPGSSLPSKGDDPDLADVPEAEDELLATSASHDDEYPRPRASFSFLERMEAHARLPGVRFQAPNIGEAKIALTDLKGVLRGELNVAATPSRSIFEPSQ</sequence>
<feature type="region of interest" description="Disordered" evidence="1">
    <location>
        <begin position="109"/>
        <end position="188"/>
    </location>
</feature>
<evidence type="ECO:0000256" key="1">
    <source>
        <dbReference type="SAM" id="MobiDB-lite"/>
    </source>
</evidence>
<feature type="region of interest" description="Disordered" evidence="1">
    <location>
        <begin position="38"/>
        <end position="58"/>
    </location>
</feature>
<dbReference type="EMBL" id="JARJCW010000040">
    <property type="protein sequence ID" value="KAJ7206272.1"/>
    <property type="molecule type" value="Genomic_DNA"/>
</dbReference>
<evidence type="ECO:0000313" key="3">
    <source>
        <dbReference type="Proteomes" id="UP001219525"/>
    </source>
</evidence>
<reference evidence="2" key="1">
    <citation type="submission" date="2023-03" db="EMBL/GenBank/DDBJ databases">
        <title>Massive genome expansion in bonnet fungi (Mycena s.s.) driven by repeated elements and novel gene families across ecological guilds.</title>
        <authorList>
            <consortium name="Lawrence Berkeley National Laboratory"/>
            <person name="Harder C.B."/>
            <person name="Miyauchi S."/>
            <person name="Viragh M."/>
            <person name="Kuo A."/>
            <person name="Thoen E."/>
            <person name="Andreopoulos B."/>
            <person name="Lu D."/>
            <person name="Skrede I."/>
            <person name="Drula E."/>
            <person name="Henrissat B."/>
            <person name="Morin E."/>
            <person name="Kohler A."/>
            <person name="Barry K."/>
            <person name="LaButti K."/>
            <person name="Morin E."/>
            <person name="Salamov A."/>
            <person name="Lipzen A."/>
            <person name="Mereny Z."/>
            <person name="Hegedus B."/>
            <person name="Baldrian P."/>
            <person name="Stursova M."/>
            <person name="Weitz H."/>
            <person name="Taylor A."/>
            <person name="Grigoriev I.V."/>
            <person name="Nagy L.G."/>
            <person name="Martin F."/>
            <person name="Kauserud H."/>
        </authorList>
    </citation>
    <scope>NUCLEOTIDE SEQUENCE</scope>
    <source>
        <strain evidence="2">9144</strain>
    </source>
</reference>
<comment type="caution">
    <text evidence="2">The sequence shown here is derived from an EMBL/GenBank/DDBJ whole genome shotgun (WGS) entry which is preliminary data.</text>
</comment>
<dbReference type="AlphaFoldDB" id="A0AAD6VCX0"/>